<sequence>MTHSNGYYEIYWNCHECGAGTYSTSTTSRCLEPSCQHIVCHFCEKSEEWIRIGS</sequence>
<dbReference type="AlphaFoldDB" id="A0AAN7AUS0"/>
<dbReference type="EMBL" id="MU863923">
    <property type="protein sequence ID" value="KAK4200123.1"/>
    <property type="molecule type" value="Genomic_DNA"/>
</dbReference>
<accession>A0AAN7AUS0</accession>
<evidence type="ECO:0000313" key="2">
    <source>
        <dbReference type="Proteomes" id="UP001303160"/>
    </source>
</evidence>
<comment type="caution">
    <text evidence="1">The sequence shown here is derived from an EMBL/GenBank/DDBJ whole genome shotgun (WGS) entry which is preliminary data.</text>
</comment>
<dbReference type="Proteomes" id="UP001303160">
    <property type="component" value="Unassembled WGS sequence"/>
</dbReference>
<reference evidence="1" key="1">
    <citation type="journal article" date="2023" name="Mol. Phylogenet. Evol.">
        <title>Genome-scale phylogeny and comparative genomics of the fungal order Sordariales.</title>
        <authorList>
            <person name="Hensen N."/>
            <person name="Bonometti L."/>
            <person name="Westerberg I."/>
            <person name="Brannstrom I.O."/>
            <person name="Guillou S."/>
            <person name="Cros-Aarteil S."/>
            <person name="Calhoun S."/>
            <person name="Haridas S."/>
            <person name="Kuo A."/>
            <person name="Mondo S."/>
            <person name="Pangilinan J."/>
            <person name="Riley R."/>
            <person name="LaButti K."/>
            <person name="Andreopoulos B."/>
            <person name="Lipzen A."/>
            <person name="Chen C."/>
            <person name="Yan M."/>
            <person name="Daum C."/>
            <person name="Ng V."/>
            <person name="Clum A."/>
            <person name="Steindorff A."/>
            <person name="Ohm R.A."/>
            <person name="Martin F."/>
            <person name="Silar P."/>
            <person name="Natvig D.O."/>
            <person name="Lalanne C."/>
            <person name="Gautier V."/>
            <person name="Ament-Velasquez S.L."/>
            <person name="Kruys A."/>
            <person name="Hutchinson M.I."/>
            <person name="Powell A.J."/>
            <person name="Barry K."/>
            <person name="Miller A.N."/>
            <person name="Grigoriev I.V."/>
            <person name="Debuchy R."/>
            <person name="Gladieux P."/>
            <person name="Hiltunen Thoren M."/>
            <person name="Johannesson H."/>
        </authorList>
    </citation>
    <scope>NUCLEOTIDE SEQUENCE</scope>
    <source>
        <strain evidence="1">CBS 315.58</strain>
    </source>
</reference>
<proteinExistence type="predicted"/>
<reference evidence="1" key="2">
    <citation type="submission" date="2023-05" db="EMBL/GenBank/DDBJ databases">
        <authorList>
            <consortium name="Lawrence Berkeley National Laboratory"/>
            <person name="Steindorff A."/>
            <person name="Hensen N."/>
            <person name="Bonometti L."/>
            <person name="Westerberg I."/>
            <person name="Brannstrom I.O."/>
            <person name="Guillou S."/>
            <person name="Cros-Aarteil S."/>
            <person name="Calhoun S."/>
            <person name="Haridas S."/>
            <person name="Kuo A."/>
            <person name="Mondo S."/>
            <person name="Pangilinan J."/>
            <person name="Riley R."/>
            <person name="Labutti K."/>
            <person name="Andreopoulos B."/>
            <person name="Lipzen A."/>
            <person name="Chen C."/>
            <person name="Yanf M."/>
            <person name="Daum C."/>
            <person name="Ng V."/>
            <person name="Clum A."/>
            <person name="Ohm R."/>
            <person name="Martin F."/>
            <person name="Silar P."/>
            <person name="Natvig D."/>
            <person name="Lalanne C."/>
            <person name="Gautier V."/>
            <person name="Ament-Velasquez S.L."/>
            <person name="Kruys A."/>
            <person name="Hutchinson M.I."/>
            <person name="Powell A.J."/>
            <person name="Barry K."/>
            <person name="Miller A.N."/>
            <person name="Grigoriev I.V."/>
            <person name="Debuchy R."/>
            <person name="Gladieux P."/>
            <person name="Thoren M.H."/>
            <person name="Johannesson H."/>
        </authorList>
    </citation>
    <scope>NUCLEOTIDE SEQUENCE</scope>
    <source>
        <strain evidence="1">CBS 315.58</strain>
    </source>
</reference>
<gene>
    <name evidence="1" type="ORF">QBC40DRAFT_174647</name>
</gene>
<name>A0AAN7AUS0_9PEZI</name>
<keyword evidence="2" id="KW-1185">Reference proteome</keyword>
<organism evidence="1 2">
    <name type="scientific">Triangularia verruculosa</name>
    <dbReference type="NCBI Taxonomy" id="2587418"/>
    <lineage>
        <taxon>Eukaryota</taxon>
        <taxon>Fungi</taxon>
        <taxon>Dikarya</taxon>
        <taxon>Ascomycota</taxon>
        <taxon>Pezizomycotina</taxon>
        <taxon>Sordariomycetes</taxon>
        <taxon>Sordariomycetidae</taxon>
        <taxon>Sordariales</taxon>
        <taxon>Podosporaceae</taxon>
        <taxon>Triangularia</taxon>
    </lineage>
</organism>
<evidence type="ECO:0000313" key="1">
    <source>
        <dbReference type="EMBL" id="KAK4200123.1"/>
    </source>
</evidence>
<protein>
    <submittedName>
        <fullName evidence="1">Uncharacterized protein</fullName>
    </submittedName>
</protein>